<feature type="region of interest" description="Disordered" evidence="7">
    <location>
        <begin position="68"/>
        <end position="118"/>
    </location>
</feature>
<feature type="transmembrane region" description="Helical" evidence="6">
    <location>
        <begin position="43"/>
        <end position="63"/>
    </location>
</feature>
<evidence type="ECO:0000256" key="6">
    <source>
        <dbReference type="HAMAP-Rule" id="MF_03058"/>
    </source>
</evidence>
<evidence type="ECO:0000256" key="4">
    <source>
        <dbReference type="ARBA" id="ARBA00023136"/>
    </source>
</evidence>
<protein>
    <recommendedName>
        <fullName evidence="6">Vacuolar ATPase assembly integral membrane protein VMA21 homolog</fullName>
    </recommendedName>
</protein>
<sequence>MTGVIEKFFITSMVMWMAPLAILYSFYYGYIPGASQLSAENKTLISGFIAVISVNLVIGFYICMAMKESPSSSNPQPDPKFLAEAKASINQSENAASSSTGVDQTSGKDSDQNKGKME</sequence>
<dbReference type="GO" id="GO:0005789">
    <property type="term" value="C:endoplasmic reticulum membrane"/>
    <property type="evidence" value="ECO:0007669"/>
    <property type="project" value="UniProtKB-SubCell"/>
</dbReference>
<dbReference type="InterPro" id="IPR019013">
    <property type="entry name" value="Vma21"/>
</dbReference>
<keyword evidence="5 6" id="KW-0968">Cytoplasmic vesicle</keyword>
<evidence type="ECO:0000313" key="9">
    <source>
        <dbReference type="Proteomes" id="UP000623129"/>
    </source>
</evidence>
<keyword evidence="3 6" id="KW-1133">Transmembrane helix</keyword>
<dbReference type="AlphaFoldDB" id="A0A833RB46"/>
<organism evidence="8 9">
    <name type="scientific">Carex littledalei</name>
    <dbReference type="NCBI Taxonomy" id="544730"/>
    <lineage>
        <taxon>Eukaryota</taxon>
        <taxon>Viridiplantae</taxon>
        <taxon>Streptophyta</taxon>
        <taxon>Embryophyta</taxon>
        <taxon>Tracheophyta</taxon>
        <taxon>Spermatophyta</taxon>
        <taxon>Magnoliopsida</taxon>
        <taxon>Liliopsida</taxon>
        <taxon>Poales</taxon>
        <taxon>Cyperaceae</taxon>
        <taxon>Cyperoideae</taxon>
        <taxon>Cariceae</taxon>
        <taxon>Carex</taxon>
        <taxon>Carex subgen. Euthyceras</taxon>
    </lineage>
</organism>
<dbReference type="GO" id="GO:0012507">
    <property type="term" value="C:ER to Golgi transport vesicle membrane"/>
    <property type="evidence" value="ECO:0007669"/>
    <property type="project" value="UniProtKB-SubCell"/>
</dbReference>
<comment type="caution">
    <text evidence="8">The sequence shown here is derived from an EMBL/GenBank/DDBJ whole genome shotgun (WGS) entry which is preliminary data.</text>
</comment>
<proteinExistence type="inferred from homology"/>
<dbReference type="PANTHER" id="PTHR31792">
    <property type="entry name" value="VACUOLAR ATPASE ASSEMBLY INTEGRAL MEMBRANE PROTEIN VMA21"/>
    <property type="match status" value="1"/>
</dbReference>
<dbReference type="GO" id="GO:0033116">
    <property type="term" value="C:endoplasmic reticulum-Golgi intermediate compartment membrane"/>
    <property type="evidence" value="ECO:0007669"/>
    <property type="project" value="UniProtKB-SubCell"/>
</dbReference>
<keyword evidence="1 6" id="KW-0812">Transmembrane</keyword>
<feature type="transmembrane region" description="Helical" evidence="6">
    <location>
        <begin position="12"/>
        <end position="31"/>
    </location>
</feature>
<comment type="function">
    <text evidence="6">Required for the assembly of the V0 complex of the vacuolar ATPase (V-ATPase) in the endoplasmic reticulum.</text>
</comment>
<evidence type="ECO:0000256" key="2">
    <source>
        <dbReference type="ARBA" id="ARBA00022824"/>
    </source>
</evidence>
<gene>
    <name evidence="8" type="ORF">FCM35_KLT02568</name>
</gene>
<dbReference type="EMBL" id="SWLB01000011">
    <property type="protein sequence ID" value="KAF3332991.1"/>
    <property type="molecule type" value="Genomic_DNA"/>
</dbReference>
<evidence type="ECO:0000313" key="8">
    <source>
        <dbReference type="EMBL" id="KAF3332991.1"/>
    </source>
</evidence>
<keyword evidence="2 6" id="KW-0256">Endoplasmic reticulum</keyword>
<keyword evidence="9" id="KW-1185">Reference proteome</keyword>
<reference evidence="8" key="1">
    <citation type="submission" date="2020-01" db="EMBL/GenBank/DDBJ databases">
        <title>Genome sequence of Kobresia littledalei, the first chromosome-level genome in the family Cyperaceae.</title>
        <authorList>
            <person name="Qu G."/>
        </authorList>
    </citation>
    <scope>NUCLEOTIDE SEQUENCE</scope>
    <source>
        <strain evidence="8">C.B.Clarke</strain>
        <tissue evidence="8">Leaf</tissue>
    </source>
</reference>
<comment type="subcellular location">
    <subcellularLocation>
        <location evidence="6">Endoplasmic reticulum membrane</location>
        <topology evidence="6">Multi-pass membrane protein</topology>
    </subcellularLocation>
    <subcellularLocation>
        <location evidence="6">Endoplasmic reticulum-Golgi intermediate compartment membrane</location>
        <topology evidence="6">Multi-pass membrane protein</topology>
    </subcellularLocation>
    <subcellularLocation>
        <location evidence="6">Cytoplasmic vesicle</location>
        <location evidence="6">COPII-coated vesicle membrane</location>
        <topology evidence="6">Multi-pass membrane protein</topology>
    </subcellularLocation>
</comment>
<evidence type="ECO:0000256" key="1">
    <source>
        <dbReference type="ARBA" id="ARBA00022692"/>
    </source>
</evidence>
<dbReference type="HAMAP" id="MF_03058">
    <property type="entry name" value="VMA21"/>
    <property type="match status" value="1"/>
</dbReference>
<name>A0A833RB46_9POAL</name>
<evidence type="ECO:0000256" key="3">
    <source>
        <dbReference type="ARBA" id="ARBA00022989"/>
    </source>
</evidence>
<dbReference type="Pfam" id="PF09446">
    <property type="entry name" value="VMA21"/>
    <property type="match status" value="1"/>
</dbReference>
<dbReference type="PANTHER" id="PTHR31792:SF3">
    <property type="entry name" value="VACUOLAR ATPASE ASSEMBLY INTEGRAL MEMBRANE PROTEIN VMA21"/>
    <property type="match status" value="1"/>
</dbReference>
<accession>A0A833RB46</accession>
<feature type="compositionally biased region" description="Basic and acidic residues" evidence="7">
    <location>
        <begin position="106"/>
        <end position="118"/>
    </location>
</feature>
<keyword evidence="4 6" id="KW-0472">Membrane</keyword>
<feature type="compositionally biased region" description="Polar residues" evidence="7">
    <location>
        <begin position="88"/>
        <end position="105"/>
    </location>
</feature>
<comment type="similarity">
    <text evidence="6">Belongs to the VMA21 family.</text>
</comment>
<dbReference type="OrthoDB" id="160405at2759"/>
<evidence type="ECO:0000256" key="5">
    <source>
        <dbReference type="ARBA" id="ARBA00023329"/>
    </source>
</evidence>
<evidence type="ECO:0000256" key="7">
    <source>
        <dbReference type="SAM" id="MobiDB-lite"/>
    </source>
</evidence>
<dbReference type="GO" id="GO:0070072">
    <property type="term" value="P:vacuolar proton-transporting V-type ATPase complex assembly"/>
    <property type="evidence" value="ECO:0007669"/>
    <property type="project" value="UniProtKB-UniRule"/>
</dbReference>
<dbReference type="Proteomes" id="UP000623129">
    <property type="component" value="Unassembled WGS sequence"/>
</dbReference>